<keyword evidence="1 4" id="KW-0963">Cytoplasm</keyword>
<proteinExistence type="inferred from homology"/>
<feature type="binding site" evidence="4">
    <location>
        <position position="109"/>
    </location>
    <ligand>
        <name>NAD(+)</name>
        <dbReference type="ChEBI" id="CHEBI:57540"/>
    </ligand>
</feature>
<feature type="binding site" evidence="4">
    <location>
        <position position="239"/>
    </location>
    <ligand>
        <name>NAD(+)</name>
        <dbReference type="ChEBI" id="CHEBI:57540"/>
    </ligand>
</feature>
<feature type="binding site" evidence="4">
    <location>
        <position position="221"/>
    </location>
    <ligand>
        <name>NAD(+)</name>
        <dbReference type="ChEBI" id="CHEBI:57540"/>
    </ligand>
</feature>
<dbReference type="InterPro" id="IPR029035">
    <property type="entry name" value="DHS-like_NAD/FAD-binding_dom"/>
</dbReference>
<keyword evidence="8" id="KW-1185">Reference proteome</keyword>
<feature type="binding site" evidence="4">
    <location>
        <position position="38"/>
    </location>
    <ligand>
        <name>nicotinamide</name>
        <dbReference type="ChEBI" id="CHEBI:17154"/>
    </ligand>
</feature>
<evidence type="ECO:0000256" key="2">
    <source>
        <dbReference type="ARBA" id="ARBA00022679"/>
    </source>
</evidence>
<dbReference type="EMBL" id="SUMG01000001">
    <property type="protein sequence ID" value="NBG86991.1"/>
    <property type="molecule type" value="Genomic_DNA"/>
</dbReference>
<feature type="binding site" evidence="4">
    <location>
        <position position="38"/>
    </location>
    <ligand>
        <name>NAD(+)</name>
        <dbReference type="ChEBI" id="CHEBI:57540"/>
    </ligand>
</feature>
<dbReference type="InterPro" id="IPR028628">
    <property type="entry name" value="Sirtuin_class_U"/>
</dbReference>
<dbReference type="RefSeq" id="WP_160718298.1">
    <property type="nucleotide sequence ID" value="NZ_SUMG01000001.1"/>
</dbReference>
<comment type="function">
    <text evidence="4">NAD-dependent protein deacetylase which modulates the activities of several enzymes which are inactive in their acetylated form.</text>
</comment>
<dbReference type="AlphaFoldDB" id="A0AA43XIM9"/>
<dbReference type="NCBIfam" id="NF001753">
    <property type="entry name" value="PRK00481.1-3"/>
    <property type="match status" value="1"/>
</dbReference>
<dbReference type="InterPro" id="IPR026590">
    <property type="entry name" value="Ssirtuin_cat_dom"/>
</dbReference>
<accession>A0AA43XIM9</accession>
<dbReference type="SUPFAM" id="SSF52467">
    <property type="entry name" value="DHS-like NAD/FAD-binding domain"/>
    <property type="match status" value="1"/>
</dbReference>
<name>A0AA43XIM9_9CLOT</name>
<dbReference type="PANTHER" id="PTHR11085:SF4">
    <property type="entry name" value="NAD-DEPENDENT PROTEIN DEACYLASE"/>
    <property type="match status" value="1"/>
</dbReference>
<feature type="binding site" evidence="4">
    <location>
        <position position="198"/>
    </location>
    <ligand>
        <name>NAD(+)</name>
        <dbReference type="ChEBI" id="CHEBI:57540"/>
    </ligand>
</feature>
<dbReference type="InterPro" id="IPR050134">
    <property type="entry name" value="NAD-dep_sirtuin_deacylases"/>
</dbReference>
<dbReference type="Gene3D" id="3.30.1600.10">
    <property type="entry name" value="SIR2/SIRT2 'Small Domain"/>
    <property type="match status" value="1"/>
</dbReference>
<dbReference type="Proteomes" id="UP000449710">
    <property type="component" value="Unassembled WGS sequence"/>
</dbReference>
<dbReference type="InterPro" id="IPR003000">
    <property type="entry name" value="Sirtuin"/>
</dbReference>
<feature type="binding site" evidence="4 5">
    <location>
        <position position="157"/>
    </location>
    <ligand>
        <name>Zn(2+)</name>
        <dbReference type="ChEBI" id="CHEBI:29105"/>
    </ligand>
</feature>
<feature type="binding site" evidence="4">
    <location>
        <position position="199"/>
    </location>
    <ligand>
        <name>NAD(+)</name>
        <dbReference type="ChEBI" id="CHEBI:57540"/>
    </ligand>
</feature>
<sequence length="251" mass="28234">MKKNREAVEELKKILEETENLVFFGGAGTSTESSIPDFRSKDEGLYSRGGKQDYPPEIILSHSFFLKHPKIFYQYYWDNLVHEKAKPNRGHYALAALEEQGKLKAVITQNVDGLHQKAGSRKVYELHGSIHRNYCMECHEEYSFEELLKNRGKVPACNKCQGIIRPAVTLYEEPLNLSVIEGAIAAIEQAEVLIVGGTSLVVYPAAGFLEYFQGKKLIIINREKTPRDHRADLVIQGSIGEILAEAVGIEE</sequence>
<keyword evidence="3 4" id="KW-0520">NAD</keyword>
<evidence type="ECO:0000256" key="3">
    <source>
        <dbReference type="ARBA" id="ARBA00023027"/>
    </source>
</evidence>
<comment type="catalytic activity">
    <reaction evidence="4">
        <text>N(6)-acetyl-L-lysyl-[protein] + NAD(+) + H2O = 2''-O-acetyl-ADP-D-ribose + nicotinamide + L-lysyl-[protein]</text>
        <dbReference type="Rhea" id="RHEA:43636"/>
        <dbReference type="Rhea" id="RHEA-COMP:9752"/>
        <dbReference type="Rhea" id="RHEA-COMP:10731"/>
        <dbReference type="ChEBI" id="CHEBI:15377"/>
        <dbReference type="ChEBI" id="CHEBI:17154"/>
        <dbReference type="ChEBI" id="CHEBI:29969"/>
        <dbReference type="ChEBI" id="CHEBI:57540"/>
        <dbReference type="ChEBI" id="CHEBI:61930"/>
        <dbReference type="ChEBI" id="CHEBI:83767"/>
        <dbReference type="EC" id="2.3.1.286"/>
    </reaction>
</comment>
<feature type="domain" description="Deacetylase sirtuin-type" evidence="6">
    <location>
        <begin position="1"/>
        <end position="251"/>
    </location>
</feature>
<comment type="cofactor">
    <cofactor evidence="4">
        <name>Zn(2+)</name>
        <dbReference type="ChEBI" id="CHEBI:29105"/>
    </cofactor>
    <text evidence="4">Binds 1 zinc ion per subunit.</text>
</comment>
<evidence type="ECO:0000256" key="5">
    <source>
        <dbReference type="PROSITE-ProRule" id="PRU00236"/>
    </source>
</evidence>
<feature type="binding site" evidence="4">
    <location>
        <position position="39"/>
    </location>
    <ligand>
        <name>NAD(+)</name>
        <dbReference type="ChEBI" id="CHEBI:57540"/>
    </ligand>
</feature>
<feature type="binding site" evidence="4 5">
    <location>
        <position position="160"/>
    </location>
    <ligand>
        <name>Zn(2+)</name>
        <dbReference type="ChEBI" id="CHEBI:29105"/>
    </ligand>
</feature>
<comment type="similarity">
    <text evidence="4">Belongs to the sirtuin family. Class U subfamily.</text>
</comment>
<dbReference type="GO" id="GO:0017136">
    <property type="term" value="F:histone deacetylase activity, NAD-dependent"/>
    <property type="evidence" value="ECO:0007669"/>
    <property type="project" value="TreeGrafter"/>
</dbReference>
<gene>
    <name evidence="4" type="primary">cobB</name>
    <name evidence="7" type="ORF">ISALK_00615</name>
</gene>
<evidence type="ECO:0000256" key="4">
    <source>
        <dbReference type="HAMAP-Rule" id="MF_01968"/>
    </source>
</evidence>
<reference evidence="7 8" key="1">
    <citation type="submission" date="2019-04" db="EMBL/GenBank/DDBJ databases">
        <title>Isachenkonia alkalipeptolytica gen. nov. sp. nov. a new anaerobic, alkiliphilic organothrophic bacterium capable to reduce synthesized ferrihydrite isolated from a soda lake.</title>
        <authorList>
            <person name="Toshchakov S.V."/>
            <person name="Zavarzina D.G."/>
            <person name="Zhilina T.N."/>
            <person name="Kostrikina N.A."/>
            <person name="Kublanov I.V."/>
        </authorList>
    </citation>
    <scope>NUCLEOTIDE SEQUENCE [LARGE SCALE GENOMIC DNA]</scope>
    <source>
        <strain evidence="7 8">Z-1701</strain>
    </source>
</reference>
<feature type="binding site" evidence="4 5">
    <location>
        <position position="135"/>
    </location>
    <ligand>
        <name>Zn(2+)</name>
        <dbReference type="ChEBI" id="CHEBI:29105"/>
    </ligand>
</feature>
<feature type="binding site" evidence="4">
    <location>
        <position position="111"/>
    </location>
    <ligand>
        <name>NAD(+)</name>
        <dbReference type="ChEBI" id="CHEBI:57540"/>
    </ligand>
</feature>
<dbReference type="Pfam" id="PF02146">
    <property type="entry name" value="SIR2"/>
    <property type="match status" value="1"/>
</dbReference>
<protein>
    <recommendedName>
        <fullName evidence="4">NAD-dependent protein deacetylase</fullName>
        <ecNumber evidence="4">2.3.1.286</ecNumber>
    </recommendedName>
    <alternativeName>
        <fullName evidence="4">Regulatory protein SIR2 homolog</fullName>
    </alternativeName>
</protein>
<organism evidence="7 8">
    <name type="scientific">Isachenkonia alkalipeptolytica</name>
    <dbReference type="NCBI Taxonomy" id="2565777"/>
    <lineage>
        <taxon>Bacteria</taxon>
        <taxon>Bacillati</taxon>
        <taxon>Bacillota</taxon>
        <taxon>Clostridia</taxon>
        <taxon>Eubacteriales</taxon>
        <taxon>Clostridiaceae</taxon>
        <taxon>Isachenkonia</taxon>
    </lineage>
</organism>
<feature type="binding site" evidence="4">
    <location>
        <position position="27"/>
    </location>
    <ligand>
        <name>NAD(+)</name>
        <dbReference type="ChEBI" id="CHEBI:57540"/>
    </ligand>
</feature>
<feature type="binding site" evidence="4">
    <location>
        <position position="31"/>
    </location>
    <ligand>
        <name>NAD(+)</name>
        <dbReference type="ChEBI" id="CHEBI:57540"/>
    </ligand>
</feature>
<dbReference type="NCBIfam" id="NF001752">
    <property type="entry name" value="PRK00481.1-1"/>
    <property type="match status" value="1"/>
</dbReference>
<dbReference type="Gene3D" id="3.40.50.1220">
    <property type="entry name" value="TPP-binding domain"/>
    <property type="match status" value="1"/>
</dbReference>
<evidence type="ECO:0000259" key="6">
    <source>
        <dbReference type="PROSITE" id="PS50305"/>
    </source>
</evidence>
<dbReference type="InterPro" id="IPR026591">
    <property type="entry name" value="Sirtuin_cat_small_dom_sf"/>
</dbReference>
<dbReference type="GO" id="GO:0070403">
    <property type="term" value="F:NAD+ binding"/>
    <property type="evidence" value="ECO:0007669"/>
    <property type="project" value="UniProtKB-UniRule"/>
</dbReference>
<dbReference type="PROSITE" id="PS50305">
    <property type="entry name" value="SIRTUIN"/>
    <property type="match status" value="1"/>
</dbReference>
<keyword evidence="4 5" id="KW-0862">Zinc</keyword>
<dbReference type="HAMAP" id="MF_01968">
    <property type="entry name" value="Sirtuin_ClassU"/>
    <property type="match status" value="1"/>
</dbReference>
<dbReference type="GO" id="GO:0008270">
    <property type="term" value="F:zinc ion binding"/>
    <property type="evidence" value="ECO:0007669"/>
    <property type="project" value="UniProtKB-UniRule"/>
</dbReference>
<keyword evidence="2 4" id="KW-0808">Transferase</keyword>
<evidence type="ECO:0000313" key="8">
    <source>
        <dbReference type="Proteomes" id="UP000449710"/>
    </source>
</evidence>
<evidence type="ECO:0000313" key="7">
    <source>
        <dbReference type="EMBL" id="NBG86991.1"/>
    </source>
</evidence>
<comment type="caution">
    <text evidence="7">The sequence shown here is derived from an EMBL/GenBank/DDBJ whole genome shotgun (WGS) entry which is preliminary data.</text>
</comment>
<evidence type="ECO:0000256" key="1">
    <source>
        <dbReference type="ARBA" id="ARBA00022490"/>
    </source>
</evidence>
<feature type="binding site" evidence="4">
    <location>
        <position position="112"/>
    </location>
    <ligand>
        <name>nicotinamide</name>
        <dbReference type="ChEBI" id="CHEBI:17154"/>
    </ligand>
</feature>
<feature type="binding site" evidence="4">
    <location>
        <position position="112"/>
    </location>
    <ligand>
        <name>NAD(+)</name>
        <dbReference type="ChEBI" id="CHEBI:57540"/>
    </ligand>
</feature>
<dbReference type="PANTHER" id="PTHR11085">
    <property type="entry name" value="NAD-DEPENDENT PROTEIN DEACYLASE SIRTUIN-5, MITOCHONDRIAL-RELATED"/>
    <property type="match status" value="1"/>
</dbReference>
<comment type="subcellular location">
    <subcellularLocation>
        <location evidence="4">Cytoplasm</location>
    </subcellularLocation>
</comment>
<feature type="active site" description="Proton acceptor" evidence="4 5">
    <location>
        <position position="127"/>
    </location>
</feature>
<keyword evidence="4 5" id="KW-0479">Metal-binding</keyword>
<feature type="binding site" evidence="4">
    <location>
        <position position="127"/>
    </location>
    <ligand>
        <name>NAD(+)</name>
        <dbReference type="ChEBI" id="CHEBI:57540"/>
    </ligand>
</feature>
<dbReference type="EC" id="2.3.1.286" evidence="4"/>
<feature type="binding site" evidence="4 5">
    <location>
        <position position="138"/>
    </location>
    <ligand>
        <name>Zn(2+)</name>
        <dbReference type="ChEBI" id="CHEBI:29105"/>
    </ligand>
</feature>
<dbReference type="GO" id="GO:0005737">
    <property type="term" value="C:cytoplasm"/>
    <property type="evidence" value="ECO:0007669"/>
    <property type="project" value="UniProtKB-SubCell"/>
</dbReference>
<feature type="binding site" evidence="4">
    <location>
        <position position="111"/>
    </location>
    <ligand>
        <name>nicotinamide</name>
        <dbReference type="ChEBI" id="CHEBI:17154"/>
    </ligand>
</feature>
<comment type="caution">
    <text evidence="4">Lacks conserved residue(s) required for the propagation of feature annotation.</text>
</comment>